<dbReference type="CDD" id="cd03192">
    <property type="entry name" value="GST_C_Sigma_like"/>
    <property type="match status" value="1"/>
</dbReference>
<reference evidence="5" key="1">
    <citation type="submission" date="2023-10" db="EMBL/GenBank/DDBJ databases">
        <title>Genome assembly of Pristionchus species.</title>
        <authorList>
            <person name="Yoshida K."/>
            <person name="Sommer R.J."/>
        </authorList>
    </citation>
    <scope>NUCLEOTIDE SEQUENCE</scope>
    <source>
        <strain evidence="5">RS0144</strain>
    </source>
</reference>
<dbReference type="PANTHER" id="PTHR11571:SF150">
    <property type="entry name" value="GLUTATHIONE S-TRANSFERASE"/>
    <property type="match status" value="1"/>
</dbReference>
<protein>
    <recommendedName>
        <fullName evidence="7">Glutathione S-transferase</fullName>
    </recommendedName>
</protein>
<feature type="domain" description="GST N-terminal" evidence="3">
    <location>
        <begin position="6"/>
        <end position="85"/>
    </location>
</feature>
<gene>
    <name evidence="5" type="ORF">PENTCL1PPCAC_19817</name>
</gene>
<evidence type="ECO:0008006" key="7">
    <source>
        <dbReference type="Google" id="ProtNLM"/>
    </source>
</evidence>
<dbReference type="Proteomes" id="UP001432027">
    <property type="component" value="Unassembled WGS sequence"/>
</dbReference>
<sequence>MPEPKHTYRLVYFDAEGRGEPVRLLFTYFGVPFEDVRLTKEEWAEKKKDAPFETAPILEIDGGKKVLGDSLAISRFLAKTLGSDGFIGKTKSDAAKADAFVYSSVDVFMPIYLVHMAKSDEEKVNAMTFLDTAVARYLRSIEKHLKAHESPYVLSHGITWADIYVLFVVHTLENLKAEYIDKDEYPHVLAHYSKMRNHPKLKDYIEEKWQSKIL</sequence>
<dbReference type="PANTHER" id="PTHR11571">
    <property type="entry name" value="GLUTATHIONE S-TRANSFERASE"/>
    <property type="match status" value="1"/>
</dbReference>
<dbReference type="PROSITE" id="PS50405">
    <property type="entry name" value="GST_CTER"/>
    <property type="match status" value="1"/>
</dbReference>
<dbReference type="InterPro" id="IPR010987">
    <property type="entry name" value="Glutathione-S-Trfase_C-like"/>
</dbReference>
<dbReference type="Pfam" id="PF14497">
    <property type="entry name" value="GST_C_3"/>
    <property type="match status" value="1"/>
</dbReference>
<organism evidence="5 6">
    <name type="scientific">Pristionchus entomophagus</name>
    <dbReference type="NCBI Taxonomy" id="358040"/>
    <lineage>
        <taxon>Eukaryota</taxon>
        <taxon>Metazoa</taxon>
        <taxon>Ecdysozoa</taxon>
        <taxon>Nematoda</taxon>
        <taxon>Chromadorea</taxon>
        <taxon>Rhabditida</taxon>
        <taxon>Rhabditina</taxon>
        <taxon>Diplogasteromorpha</taxon>
        <taxon>Diplogasteroidea</taxon>
        <taxon>Neodiplogasteridae</taxon>
        <taxon>Pristionchus</taxon>
    </lineage>
</organism>
<comment type="caution">
    <text evidence="5">The sequence shown here is derived from an EMBL/GenBank/DDBJ whole genome shotgun (WGS) entry which is preliminary data.</text>
</comment>
<dbReference type="InterPro" id="IPR036282">
    <property type="entry name" value="Glutathione-S-Trfase_C_sf"/>
</dbReference>
<dbReference type="InterPro" id="IPR036249">
    <property type="entry name" value="Thioredoxin-like_sf"/>
</dbReference>
<dbReference type="Gene3D" id="3.40.30.10">
    <property type="entry name" value="Glutaredoxin"/>
    <property type="match status" value="1"/>
</dbReference>
<dbReference type="FunFam" id="1.20.1050.10:FF:000005">
    <property type="entry name" value="Glutathione S-transferase A1"/>
    <property type="match status" value="1"/>
</dbReference>
<dbReference type="InterPro" id="IPR040079">
    <property type="entry name" value="Glutathione_S-Trfase"/>
</dbReference>
<accession>A0AAV5TTU8</accession>
<evidence type="ECO:0000256" key="2">
    <source>
        <dbReference type="ARBA" id="ARBA00022679"/>
    </source>
</evidence>
<dbReference type="SFLD" id="SFLDG01205">
    <property type="entry name" value="AMPS.1"/>
    <property type="match status" value="1"/>
</dbReference>
<keyword evidence="6" id="KW-1185">Reference proteome</keyword>
<proteinExistence type="inferred from homology"/>
<dbReference type="EMBL" id="BTSX01000004">
    <property type="protein sequence ID" value="GMS97642.1"/>
    <property type="molecule type" value="Genomic_DNA"/>
</dbReference>
<dbReference type="Gene3D" id="1.20.1050.10">
    <property type="match status" value="1"/>
</dbReference>
<dbReference type="GO" id="GO:0004364">
    <property type="term" value="F:glutathione transferase activity"/>
    <property type="evidence" value="ECO:0007669"/>
    <property type="project" value="TreeGrafter"/>
</dbReference>
<dbReference type="FunFam" id="3.40.30.10:FF:000497">
    <property type="entry name" value="Glutathione S-Transferase"/>
    <property type="match status" value="1"/>
</dbReference>
<dbReference type="SUPFAM" id="SSF47616">
    <property type="entry name" value="GST C-terminal domain-like"/>
    <property type="match status" value="1"/>
</dbReference>
<dbReference type="InterPro" id="IPR050213">
    <property type="entry name" value="GST_superfamily"/>
</dbReference>
<keyword evidence="2" id="KW-0808">Transferase</keyword>
<evidence type="ECO:0000259" key="3">
    <source>
        <dbReference type="PROSITE" id="PS50404"/>
    </source>
</evidence>
<dbReference type="InterPro" id="IPR004045">
    <property type="entry name" value="Glutathione_S-Trfase_N"/>
</dbReference>
<dbReference type="SUPFAM" id="SSF52833">
    <property type="entry name" value="Thioredoxin-like"/>
    <property type="match status" value="1"/>
</dbReference>
<feature type="domain" description="GST C-terminal" evidence="4">
    <location>
        <begin position="90"/>
        <end position="214"/>
    </location>
</feature>
<evidence type="ECO:0000313" key="5">
    <source>
        <dbReference type="EMBL" id="GMS97642.1"/>
    </source>
</evidence>
<evidence type="ECO:0000256" key="1">
    <source>
        <dbReference type="ARBA" id="ARBA00011055"/>
    </source>
</evidence>
<name>A0AAV5TTU8_9BILA</name>
<dbReference type="CDD" id="cd03039">
    <property type="entry name" value="GST_N_Sigma_like"/>
    <property type="match status" value="1"/>
</dbReference>
<dbReference type="InterPro" id="IPR004046">
    <property type="entry name" value="GST_C"/>
</dbReference>
<dbReference type="Pfam" id="PF13409">
    <property type="entry name" value="GST_N_2"/>
    <property type="match status" value="1"/>
</dbReference>
<dbReference type="PROSITE" id="PS50404">
    <property type="entry name" value="GST_NTER"/>
    <property type="match status" value="1"/>
</dbReference>
<dbReference type="AlphaFoldDB" id="A0AAV5TTU8"/>
<evidence type="ECO:0000259" key="4">
    <source>
        <dbReference type="PROSITE" id="PS50405"/>
    </source>
</evidence>
<dbReference type="SFLD" id="SFLDS00019">
    <property type="entry name" value="Glutathione_Transferase_(cytos"/>
    <property type="match status" value="1"/>
</dbReference>
<comment type="similarity">
    <text evidence="1">Belongs to the GST superfamily. Alpha family.</text>
</comment>
<dbReference type="SFLD" id="SFLDG00363">
    <property type="entry name" value="AMPS_(cytGST):_Alpha-__Mu-__Pi"/>
    <property type="match status" value="1"/>
</dbReference>
<evidence type="ECO:0000313" key="6">
    <source>
        <dbReference type="Proteomes" id="UP001432027"/>
    </source>
</evidence>
<dbReference type="GO" id="GO:0006749">
    <property type="term" value="P:glutathione metabolic process"/>
    <property type="evidence" value="ECO:0007669"/>
    <property type="project" value="TreeGrafter"/>
</dbReference>